<dbReference type="PANTHER" id="PTHR39080:SF1">
    <property type="entry name" value="LARGE RIBOSOMAL SUBUNIT PROTEIN BL28A"/>
    <property type="match status" value="1"/>
</dbReference>
<dbReference type="InterPro" id="IPR026569">
    <property type="entry name" value="Ribosomal_bL28"/>
</dbReference>
<keyword evidence="2 5" id="KW-0689">Ribosomal protein</keyword>
<evidence type="ECO:0000313" key="8">
    <source>
        <dbReference type="Proteomes" id="UP000319353"/>
    </source>
</evidence>
<keyword evidence="3 5" id="KW-0687">Ribonucleoprotein</keyword>
<dbReference type="HAMAP" id="MF_00373">
    <property type="entry name" value="Ribosomal_bL28"/>
    <property type="match status" value="1"/>
</dbReference>
<comment type="similarity">
    <text evidence="1 5">Belongs to the bacterial ribosomal protein bL28 family.</text>
</comment>
<name>A0A537KWK2_9BACT</name>
<dbReference type="InterPro" id="IPR037147">
    <property type="entry name" value="Ribosomal_bL28_sf"/>
</dbReference>
<dbReference type="GO" id="GO:0005840">
    <property type="term" value="C:ribosome"/>
    <property type="evidence" value="ECO:0007669"/>
    <property type="project" value="UniProtKB-KW"/>
</dbReference>
<sequence>MARVCAICGKRPSTGHSVSHSAVKTRRRFLPNLQRVRVLVNGAPRRLSVCTTCLSSGRVQRPRWRERGITGTRERDLATKSART</sequence>
<comment type="caution">
    <text evidence="7">The sequence shown here is derived from an EMBL/GenBank/DDBJ whole genome shotgun (WGS) entry which is preliminary data.</text>
</comment>
<dbReference type="Proteomes" id="UP000319353">
    <property type="component" value="Unassembled WGS sequence"/>
</dbReference>
<dbReference type="GO" id="GO:0003735">
    <property type="term" value="F:structural constituent of ribosome"/>
    <property type="evidence" value="ECO:0007669"/>
    <property type="project" value="InterPro"/>
</dbReference>
<evidence type="ECO:0000256" key="2">
    <source>
        <dbReference type="ARBA" id="ARBA00022980"/>
    </source>
</evidence>
<dbReference type="GO" id="GO:1990904">
    <property type="term" value="C:ribonucleoprotein complex"/>
    <property type="evidence" value="ECO:0007669"/>
    <property type="project" value="UniProtKB-KW"/>
</dbReference>
<dbReference type="Pfam" id="PF00830">
    <property type="entry name" value="Ribosomal_L28"/>
    <property type="match status" value="1"/>
</dbReference>
<feature type="region of interest" description="Disordered" evidence="6">
    <location>
        <begin position="65"/>
        <end position="84"/>
    </location>
</feature>
<dbReference type="InterPro" id="IPR034704">
    <property type="entry name" value="Ribosomal_bL28/bL31-like_sf"/>
</dbReference>
<evidence type="ECO:0000313" key="7">
    <source>
        <dbReference type="EMBL" id="TMJ00123.1"/>
    </source>
</evidence>
<evidence type="ECO:0000256" key="6">
    <source>
        <dbReference type="SAM" id="MobiDB-lite"/>
    </source>
</evidence>
<dbReference type="GO" id="GO:0006412">
    <property type="term" value="P:translation"/>
    <property type="evidence" value="ECO:0007669"/>
    <property type="project" value="UniProtKB-UniRule"/>
</dbReference>
<dbReference type="EMBL" id="VBAL01000124">
    <property type="protein sequence ID" value="TMJ00123.1"/>
    <property type="molecule type" value="Genomic_DNA"/>
</dbReference>
<accession>A0A537KWK2</accession>
<gene>
    <name evidence="5 7" type="primary">rpmB</name>
    <name evidence="7" type="ORF">E6H01_10230</name>
</gene>
<dbReference type="Gene3D" id="2.30.170.40">
    <property type="entry name" value="Ribosomal protein L28/L24"/>
    <property type="match status" value="1"/>
</dbReference>
<evidence type="ECO:0000256" key="3">
    <source>
        <dbReference type="ARBA" id="ARBA00023274"/>
    </source>
</evidence>
<dbReference type="SUPFAM" id="SSF143800">
    <property type="entry name" value="L28p-like"/>
    <property type="match status" value="1"/>
</dbReference>
<proteinExistence type="inferred from homology"/>
<dbReference type="AlphaFoldDB" id="A0A537KWK2"/>
<evidence type="ECO:0000256" key="5">
    <source>
        <dbReference type="HAMAP-Rule" id="MF_00373"/>
    </source>
</evidence>
<dbReference type="NCBIfam" id="TIGR00009">
    <property type="entry name" value="L28"/>
    <property type="match status" value="1"/>
</dbReference>
<protein>
    <recommendedName>
        <fullName evidence="4 5">Large ribosomal subunit protein bL28</fullName>
    </recommendedName>
</protein>
<feature type="compositionally biased region" description="Basic and acidic residues" evidence="6">
    <location>
        <begin position="65"/>
        <end position="78"/>
    </location>
</feature>
<evidence type="ECO:0000256" key="4">
    <source>
        <dbReference type="ARBA" id="ARBA00035174"/>
    </source>
</evidence>
<dbReference type="PANTHER" id="PTHR39080">
    <property type="entry name" value="50S RIBOSOMAL PROTEIN L28"/>
    <property type="match status" value="1"/>
</dbReference>
<organism evidence="7 8">
    <name type="scientific">Candidatus Segetimicrobium genomatis</name>
    <dbReference type="NCBI Taxonomy" id="2569760"/>
    <lineage>
        <taxon>Bacteria</taxon>
        <taxon>Bacillati</taxon>
        <taxon>Candidatus Sysuimicrobiota</taxon>
        <taxon>Candidatus Sysuimicrobiia</taxon>
        <taxon>Candidatus Sysuimicrobiales</taxon>
        <taxon>Candidatus Segetimicrobiaceae</taxon>
        <taxon>Candidatus Segetimicrobium</taxon>
    </lineage>
</organism>
<reference evidence="7 8" key="1">
    <citation type="journal article" date="2019" name="Nat. Microbiol.">
        <title>Mediterranean grassland soil C-N compound turnover is dependent on rainfall and depth, and is mediated by genomically divergent microorganisms.</title>
        <authorList>
            <person name="Diamond S."/>
            <person name="Andeer P.F."/>
            <person name="Li Z."/>
            <person name="Crits-Christoph A."/>
            <person name="Burstein D."/>
            <person name="Anantharaman K."/>
            <person name="Lane K.R."/>
            <person name="Thomas B.C."/>
            <person name="Pan C."/>
            <person name="Northen T.R."/>
            <person name="Banfield J.F."/>
        </authorList>
    </citation>
    <scope>NUCLEOTIDE SEQUENCE [LARGE SCALE GENOMIC DNA]</scope>
    <source>
        <strain evidence="7">NP_4</strain>
    </source>
</reference>
<dbReference type="InterPro" id="IPR001383">
    <property type="entry name" value="Ribosomal_bL28_bact-type"/>
</dbReference>
<evidence type="ECO:0000256" key="1">
    <source>
        <dbReference type="ARBA" id="ARBA00008760"/>
    </source>
</evidence>
<dbReference type="InterPro" id="IPR050096">
    <property type="entry name" value="Bacterial_rp_bL28"/>
</dbReference>